<comment type="catalytic activity">
    <reaction evidence="1 7">
        <text>guanosine(46) in tRNA + S-adenosyl-L-methionine = N(7)-methylguanosine(46) in tRNA + S-adenosyl-L-homocysteine</text>
        <dbReference type="Rhea" id="RHEA:42708"/>
        <dbReference type="Rhea" id="RHEA-COMP:10188"/>
        <dbReference type="Rhea" id="RHEA-COMP:10189"/>
        <dbReference type="ChEBI" id="CHEBI:57856"/>
        <dbReference type="ChEBI" id="CHEBI:59789"/>
        <dbReference type="ChEBI" id="CHEBI:74269"/>
        <dbReference type="ChEBI" id="CHEBI:74480"/>
        <dbReference type="EC" id="2.1.1.33"/>
    </reaction>
</comment>
<keyword evidence="6 7" id="KW-0819">tRNA processing</keyword>
<evidence type="ECO:0000256" key="4">
    <source>
        <dbReference type="ARBA" id="ARBA00022679"/>
    </source>
</evidence>
<dbReference type="InterPro" id="IPR055361">
    <property type="entry name" value="tRNA_methyltr_TrmB_bact"/>
</dbReference>
<dbReference type="InterPro" id="IPR003358">
    <property type="entry name" value="tRNA_(Gua-N-7)_MeTrfase_Trmb"/>
</dbReference>
<dbReference type="Gene3D" id="3.40.50.150">
    <property type="entry name" value="Vaccinia Virus protein VP39"/>
    <property type="match status" value="1"/>
</dbReference>
<proteinExistence type="inferred from homology"/>
<organism evidence="9 10">
    <name type="scientific">Brevundimonas bullata</name>
    <dbReference type="NCBI Taxonomy" id="13160"/>
    <lineage>
        <taxon>Bacteria</taxon>
        <taxon>Pseudomonadati</taxon>
        <taxon>Pseudomonadota</taxon>
        <taxon>Alphaproteobacteria</taxon>
        <taxon>Caulobacterales</taxon>
        <taxon>Caulobacteraceae</taxon>
        <taxon>Brevundimonas</taxon>
    </lineage>
</organism>
<name>A0A7W7IMH2_9CAUL</name>
<feature type="region of interest" description="Disordered" evidence="8">
    <location>
        <begin position="1"/>
        <end position="21"/>
    </location>
</feature>
<keyword evidence="5 7" id="KW-0949">S-adenosyl-L-methionine</keyword>
<evidence type="ECO:0000256" key="8">
    <source>
        <dbReference type="SAM" id="MobiDB-lite"/>
    </source>
</evidence>
<keyword evidence="3 7" id="KW-0489">Methyltransferase</keyword>
<feature type="binding site" evidence="7">
    <location>
        <begin position="226"/>
        <end position="229"/>
    </location>
    <ligand>
        <name>substrate</name>
    </ligand>
</feature>
<dbReference type="Pfam" id="PF02390">
    <property type="entry name" value="Methyltransf_4"/>
    <property type="match status" value="1"/>
</dbReference>
<dbReference type="CDD" id="cd02440">
    <property type="entry name" value="AdoMet_MTases"/>
    <property type="match status" value="1"/>
</dbReference>
<dbReference type="EC" id="2.1.1.33" evidence="7"/>
<dbReference type="UniPathway" id="UPA00989"/>
<dbReference type="PANTHER" id="PTHR23417:SF14">
    <property type="entry name" value="PENTACOTRIPEPTIDE-REPEAT REGION OF PRORP DOMAIN-CONTAINING PROTEIN"/>
    <property type="match status" value="1"/>
</dbReference>
<evidence type="ECO:0000256" key="5">
    <source>
        <dbReference type="ARBA" id="ARBA00022691"/>
    </source>
</evidence>
<dbReference type="PANTHER" id="PTHR23417">
    <property type="entry name" value="3-DEOXY-D-MANNO-OCTULOSONIC-ACID TRANSFERASE/TRNA GUANINE-N 7 - -METHYLTRANSFERASE"/>
    <property type="match status" value="1"/>
</dbReference>
<dbReference type="GO" id="GO:0043527">
    <property type="term" value="C:tRNA methyltransferase complex"/>
    <property type="evidence" value="ECO:0007669"/>
    <property type="project" value="TreeGrafter"/>
</dbReference>
<comment type="function">
    <text evidence="2 7">Catalyzes the formation of N(7)-methylguanine at position 46 (m7G46) in tRNA.</text>
</comment>
<keyword evidence="4 7" id="KW-0808">Transferase</keyword>
<dbReference type="RefSeq" id="WP_184267270.1">
    <property type="nucleotide sequence ID" value="NZ_JACHKY010000001.1"/>
</dbReference>
<keyword evidence="10" id="KW-1185">Reference proteome</keyword>
<comment type="similarity">
    <text evidence="7">Belongs to the class I-like SAM-binding methyltransferase superfamily. TrmB family.</text>
</comment>
<feature type="binding site" evidence="7">
    <location>
        <position position="78"/>
    </location>
    <ligand>
        <name>S-adenosyl-L-methionine</name>
        <dbReference type="ChEBI" id="CHEBI:59789"/>
    </ligand>
</feature>
<comment type="caution">
    <text evidence="9">The sequence shown here is derived from an EMBL/GenBank/DDBJ whole genome shotgun (WGS) entry which is preliminary data.</text>
</comment>
<feature type="region of interest" description="Interaction with RNA" evidence="7">
    <location>
        <begin position="158"/>
        <end position="163"/>
    </location>
</feature>
<dbReference type="GO" id="GO:0008176">
    <property type="term" value="F:tRNA (guanine(46)-N7)-methyltransferase activity"/>
    <property type="evidence" value="ECO:0007669"/>
    <property type="project" value="UniProtKB-UniRule"/>
</dbReference>
<gene>
    <name evidence="7" type="primary">trmB</name>
    <name evidence="9" type="ORF">HNP32_000792</name>
</gene>
<feature type="binding site" evidence="7">
    <location>
        <position position="156"/>
    </location>
    <ligand>
        <name>substrate</name>
    </ligand>
</feature>
<feature type="binding site" evidence="7">
    <location>
        <position position="130"/>
    </location>
    <ligand>
        <name>S-adenosyl-L-methionine</name>
        <dbReference type="ChEBI" id="CHEBI:59789"/>
    </ligand>
</feature>
<dbReference type="SUPFAM" id="SSF53335">
    <property type="entry name" value="S-adenosyl-L-methionine-dependent methyltransferases"/>
    <property type="match status" value="1"/>
</dbReference>
<dbReference type="AlphaFoldDB" id="A0A7W7IMH2"/>
<protein>
    <recommendedName>
        <fullName evidence="7">tRNA (guanine-N(7)-)-methyltransferase</fullName>
        <ecNumber evidence="7">2.1.1.33</ecNumber>
    </recommendedName>
    <alternativeName>
        <fullName evidence="7">tRNA (guanine(46)-N(7))-methyltransferase</fullName>
    </alternativeName>
    <alternativeName>
        <fullName evidence="7">tRNA(m7G46)-methyltransferase</fullName>
    </alternativeName>
</protein>
<evidence type="ECO:0000256" key="2">
    <source>
        <dbReference type="ARBA" id="ARBA00003015"/>
    </source>
</evidence>
<evidence type="ECO:0000256" key="6">
    <source>
        <dbReference type="ARBA" id="ARBA00022694"/>
    </source>
</evidence>
<evidence type="ECO:0000313" key="10">
    <source>
        <dbReference type="Proteomes" id="UP000539957"/>
    </source>
</evidence>
<dbReference type="InterPro" id="IPR029063">
    <property type="entry name" value="SAM-dependent_MTases_sf"/>
</dbReference>
<evidence type="ECO:0000256" key="1">
    <source>
        <dbReference type="ARBA" id="ARBA00000142"/>
    </source>
</evidence>
<dbReference type="Proteomes" id="UP000539957">
    <property type="component" value="Unassembled WGS sequence"/>
</dbReference>
<dbReference type="PROSITE" id="PS51625">
    <property type="entry name" value="SAM_MT_TRMB"/>
    <property type="match status" value="1"/>
</dbReference>
<comment type="pathway">
    <text evidence="7">tRNA modification; N(7)-methylguanine-tRNA biosynthesis.</text>
</comment>
<dbReference type="EMBL" id="JACHKY010000001">
    <property type="protein sequence ID" value="MBB4797078.1"/>
    <property type="molecule type" value="Genomic_DNA"/>
</dbReference>
<dbReference type="HAMAP" id="MF_01057">
    <property type="entry name" value="tRNA_methyltr_TrmB"/>
    <property type="match status" value="1"/>
</dbReference>
<reference evidence="9 10" key="1">
    <citation type="submission" date="2020-08" db="EMBL/GenBank/DDBJ databases">
        <title>Functional genomics of gut bacteria from endangered species of beetles.</title>
        <authorList>
            <person name="Carlos-Shanley C."/>
        </authorList>
    </citation>
    <scope>NUCLEOTIDE SEQUENCE [LARGE SCALE GENOMIC DNA]</scope>
    <source>
        <strain evidence="9 10">S00123</strain>
    </source>
</reference>
<evidence type="ECO:0000256" key="3">
    <source>
        <dbReference type="ARBA" id="ARBA00022603"/>
    </source>
</evidence>
<evidence type="ECO:0000313" key="9">
    <source>
        <dbReference type="EMBL" id="MBB4797078.1"/>
    </source>
</evidence>
<evidence type="ECO:0000256" key="7">
    <source>
        <dbReference type="HAMAP-Rule" id="MF_01057"/>
    </source>
</evidence>
<feature type="binding site" evidence="7">
    <location>
        <position position="152"/>
    </location>
    <ligand>
        <name>S-adenosyl-L-methionine</name>
        <dbReference type="ChEBI" id="CHEBI:59789"/>
    </ligand>
</feature>
<dbReference type="NCBIfam" id="TIGR00091">
    <property type="entry name" value="tRNA (guanosine(46)-N7)-methyltransferase TrmB"/>
    <property type="match status" value="1"/>
</dbReference>
<sequence>MTDKSDPADLPVFDQDRPEWAQAHGPLRSFGRIKSRPIKARQAALFDTLMPQIAVPDPTKGPIDPAALMPGAKEAWLEIGFGGGEHLAAQATRCPEALMIGCEPFLNGVASALRHVEEGGLKNVRLHADDARAVMTALPDASLDRVMILFPDPWHKVRHNKRRFLQDETAVEIARLLKAGGRVRFVTDWLDYAEWALERLARTPGLTRIETEGEDWFAVPADHVVTRYEEKKLGDTAPIFLEFEREA</sequence>
<feature type="binding site" evidence="7">
    <location>
        <position position="103"/>
    </location>
    <ligand>
        <name>S-adenosyl-L-methionine</name>
        <dbReference type="ChEBI" id="CHEBI:59789"/>
    </ligand>
</feature>
<feature type="binding site" evidence="7">
    <location>
        <position position="188"/>
    </location>
    <ligand>
        <name>substrate</name>
    </ligand>
</feature>
<accession>A0A7W7IMH2</accession>